<dbReference type="SUPFAM" id="SSF51735">
    <property type="entry name" value="NAD(P)-binding Rossmann-fold domains"/>
    <property type="match status" value="1"/>
</dbReference>
<dbReference type="FunFam" id="3.40.50.720:FF:000203">
    <property type="entry name" value="D-3-phosphoglycerate dehydrogenase (SerA)"/>
    <property type="match status" value="1"/>
</dbReference>
<reference evidence="7" key="1">
    <citation type="submission" date="2020-10" db="EMBL/GenBank/DDBJ databases">
        <authorList>
            <person name="Gilroy R."/>
        </authorList>
    </citation>
    <scope>NUCLEOTIDE SEQUENCE</scope>
    <source>
        <strain evidence="7">13766</strain>
    </source>
</reference>
<evidence type="ECO:0000256" key="2">
    <source>
        <dbReference type="ARBA" id="ARBA00023002"/>
    </source>
</evidence>
<name>A0A9D1G1T2_9FIRM</name>
<dbReference type="CDD" id="cd12162">
    <property type="entry name" value="2-Hacid_dh_4"/>
    <property type="match status" value="1"/>
</dbReference>
<protein>
    <submittedName>
        <fullName evidence="7">D-2-hydroxyacid dehydrogenase</fullName>
    </submittedName>
</protein>
<evidence type="ECO:0000259" key="5">
    <source>
        <dbReference type="Pfam" id="PF00389"/>
    </source>
</evidence>
<dbReference type="GO" id="GO:0051287">
    <property type="term" value="F:NAD binding"/>
    <property type="evidence" value="ECO:0007669"/>
    <property type="project" value="InterPro"/>
</dbReference>
<keyword evidence="2 4" id="KW-0560">Oxidoreductase</keyword>
<dbReference type="EMBL" id="DVJN01000205">
    <property type="protein sequence ID" value="HIS93474.1"/>
    <property type="molecule type" value="Genomic_DNA"/>
</dbReference>
<organism evidence="7 8">
    <name type="scientific">Candidatus Alectryocaccomicrobium excrementavium</name>
    <dbReference type="NCBI Taxonomy" id="2840668"/>
    <lineage>
        <taxon>Bacteria</taxon>
        <taxon>Bacillati</taxon>
        <taxon>Bacillota</taxon>
        <taxon>Clostridia</taxon>
        <taxon>Candidatus Alectryocaccomicrobium</taxon>
    </lineage>
</organism>
<evidence type="ECO:0000256" key="4">
    <source>
        <dbReference type="RuleBase" id="RU003719"/>
    </source>
</evidence>
<gene>
    <name evidence="7" type="ORF">IAA84_10695</name>
</gene>
<evidence type="ECO:0000259" key="6">
    <source>
        <dbReference type="Pfam" id="PF02826"/>
    </source>
</evidence>
<dbReference type="Proteomes" id="UP000824140">
    <property type="component" value="Unassembled WGS sequence"/>
</dbReference>
<evidence type="ECO:0000256" key="1">
    <source>
        <dbReference type="ARBA" id="ARBA00005854"/>
    </source>
</evidence>
<evidence type="ECO:0000313" key="8">
    <source>
        <dbReference type="Proteomes" id="UP000824140"/>
    </source>
</evidence>
<dbReference type="GO" id="GO:0016616">
    <property type="term" value="F:oxidoreductase activity, acting on the CH-OH group of donors, NAD or NADP as acceptor"/>
    <property type="evidence" value="ECO:0007669"/>
    <property type="project" value="InterPro"/>
</dbReference>
<dbReference type="InterPro" id="IPR029753">
    <property type="entry name" value="D-isomer_DH_CS"/>
</dbReference>
<accession>A0A9D1G1T2</accession>
<comment type="caution">
    <text evidence="7">The sequence shown here is derived from an EMBL/GenBank/DDBJ whole genome shotgun (WGS) entry which is preliminary data.</text>
</comment>
<evidence type="ECO:0000256" key="3">
    <source>
        <dbReference type="ARBA" id="ARBA00023027"/>
    </source>
</evidence>
<dbReference type="InterPro" id="IPR036291">
    <property type="entry name" value="NAD(P)-bd_dom_sf"/>
</dbReference>
<dbReference type="AlphaFoldDB" id="A0A9D1G1T2"/>
<dbReference type="PROSITE" id="PS00670">
    <property type="entry name" value="D_2_HYDROXYACID_DH_2"/>
    <property type="match status" value="1"/>
</dbReference>
<reference evidence="7" key="2">
    <citation type="journal article" date="2021" name="PeerJ">
        <title>Extensive microbial diversity within the chicken gut microbiome revealed by metagenomics and culture.</title>
        <authorList>
            <person name="Gilroy R."/>
            <person name="Ravi A."/>
            <person name="Getino M."/>
            <person name="Pursley I."/>
            <person name="Horton D.L."/>
            <person name="Alikhan N.F."/>
            <person name="Baker D."/>
            <person name="Gharbi K."/>
            <person name="Hall N."/>
            <person name="Watson M."/>
            <person name="Adriaenssens E.M."/>
            <person name="Foster-Nyarko E."/>
            <person name="Jarju S."/>
            <person name="Secka A."/>
            <person name="Antonio M."/>
            <person name="Oren A."/>
            <person name="Chaudhuri R.R."/>
            <person name="La Ragione R."/>
            <person name="Hildebrand F."/>
            <person name="Pallen M.J."/>
        </authorList>
    </citation>
    <scope>NUCLEOTIDE SEQUENCE</scope>
    <source>
        <strain evidence="7">13766</strain>
    </source>
</reference>
<dbReference type="SUPFAM" id="SSF52283">
    <property type="entry name" value="Formate/glycerate dehydrogenase catalytic domain-like"/>
    <property type="match status" value="1"/>
</dbReference>
<feature type="domain" description="D-isomer specific 2-hydroxyacid dehydrogenase catalytic" evidence="5">
    <location>
        <begin position="22"/>
        <end position="312"/>
    </location>
</feature>
<dbReference type="Gene3D" id="3.40.50.720">
    <property type="entry name" value="NAD(P)-binding Rossmann-like Domain"/>
    <property type="match status" value="2"/>
</dbReference>
<sequence length="313" mass="33165">MKIVVLDGYGMNPGDLRWDALGALGELTVYDRTRPEEVASRIAGAPIVYTNKVVLGRKTIEAAQDLRFIGVLATGVNVVDVEAARERGIPVCNVPAYSTDSVAQMTIALLLELCLHVGEHSRLVRAGEWTTSPDFCFWRYPLVELAGKTMGIVGLGSIGRAVAKIASALGMRVIAYRGHGEGVEMLPLKEVLAQADVLSLHCPLTKENARMIDEAALARMKPGAFLLNTARGGLLDEAAVAAALKSGRLAGAAVDVASSEPIAADNPLLTAPNCILTPHIAWATSAARVRLMDIAVENLRAFLAGKPINAVNL</sequence>
<dbReference type="PROSITE" id="PS00671">
    <property type="entry name" value="D_2_HYDROXYACID_DH_3"/>
    <property type="match status" value="1"/>
</dbReference>
<dbReference type="InterPro" id="IPR050418">
    <property type="entry name" value="D-iso_2-hydroxyacid_DH_PdxB"/>
</dbReference>
<evidence type="ECO:0000313" key="7">
    <source>
        <dbReference type="EMBL" id="HIS93474.1"/>
    </source>
</evidence>
<dbReference type="InterPro" id="IPR006139">
    <property type="entry name" value="D-isomer_2_OHA_DH_cat_dom"/>
</dbReference>
<dbReference type="PANTHER" id="PTHR43761:SF1">
    <property type="entry name" value="D-ISOMER SPECIFIC 2-HYDROXYACID DEHYDROGENASE CATALYTIC DOMAIN-CONTAINING PROTEIN-RELATED"/>
    <property type="match status" value="1"/>
</dbReference>
<dbReference type="PANTHER" id="PTHR43761">
    <property type="entry name" value="D-ISOMER SPECIFIC 2-HYDROXYACID DEHYDROGENASE FAMILY PROTEIN (AFU_ORTHOLOGUE AFUA_1G13630)"/>
    <property type="match status" value="1"/>
</dbReference>
<feature type="domain" description="D-isomer specific 2-hydroxyacid dehydrogenase NAD-binding" evidence="6">
    <location>
        <begin position="107"/>
        <end position="281"/>
    </location>
</feature>
<comment type="similarity">
    <text evidence="1 4">Belongs to the D-isomer specific 2-hydroxyacid dehydrogenase family.</text>
</comment>
<proteinExistence type="inferred from homology"/>
<dbReference type="Pfam" id="PF02826">
    <property type="entry name" value="2-Hacid_dh_C"/>
    <property type="match status" value="1"/>
</dbReference>
<keyword evidence="3" id="KW-0520">NAD</keyword>
<dbReference type="Pfam" id="PF00389">
    <property type="entry name" value="2-Hacid_dh"/>
    <property type="match status" value="1"/>
</dbReference>
<dbReference type="InterPro" id="IPR006140">
    <property type="entry name" value="D-isomer_DH_NAD-bd"/>
</dbReference>